<organism evidence="2 3">
    <name type="scientific">Mucilaginibacter gilvus</name>
    <dbReference type="NCBI Taxonomy" id="2305909"/>
    <lineage>
        <taxon>Bacteria</taxon>
        <taxon>Pseudomonadati</taxon>
        <taxon>Bacteroidota</taxon>
        <taxon>Sphingobacteriia</taxon>
        <taxon>Sphingobacteriales</taxon>
        <taxon>Sphingobacteriaceae</taxon>
        <taxon>Mucilaginibacter</taxon>
    </lineage>
</organism>
<dbReference type="Gene3D" id="3.30.530.20">
    <property type="match status" value="1"/>
</dbReference>
<accession>A0A444MKN7</accession>
<dbReference type="InterPro" id="IPR023393">
    <property type="entry name" value="START-like_dom_sf"/>
</dbReference>
<dbReference type="SUPFAM" id="SSF55961">
    <property type="entry name" value="Bet v1-like"/>
    <property type="match status" value="1"/>
</dbReference>
<feature type="transmembrane region" description="Helical" evidence="1">
    <location>
        <begin position="12"/>
        <end position="30"/>
    </location>
</feature>
<dbReference type="OrthoDB" id="118637at2"/>
<dbReference type="RefSeq" id="WP_128535456.1">
    <property type="nucleotide sequence ID" value="NZ_SBIW01000008.1"/>
</dbReference>
<feature type="transmembrane region" description="Helical" evidence="1">
    <location>
        <begin position="37"/>
        <end position="57"/>
    </location>
</feature>
<comment type="caution">
    <text evidence="2">The sequence shown here is derived from an EMBL/GenBank/DDBJ whole genome shotgun (WGS) entry which is preliminary data.</text>
</comment>
<keyword evidence="1" id="KW-0472">Membrane</keyword>
<feature type="transmembrane region" description="Helical" evidence="1">
    <location>
        <begin position="122"/>
        <end position="142"/>
    </location>
</feature>
<dbReference type="AlphaFoldDB" id="A0A444MKN7"/>
<keyword evidence="3" id="KW-1185">Reference proteome</keyword>
<proteinExistence type="predicted"/>
<dbReference type="EMBL" id="SBIW01000008">
    <property type="protein sequence ID" value="RWY49384.1"/>
    <property type="molecule type" value="Genomic_DNA"/>
</dbReference>
<keyword evidence="1" id="KW-1133">Transmembrane helix</keyword>
<feature type="transmembrane region" description="Helical" evidence="1">
    <location>
        <begin position="77"/>
        <end position="110"/>
    </location>
</feature>
<name>A0A444MKN7_9SPHI</name>
<evidence type="ECO:0000313" key="3">
    <source>
        <dbReference type="Proteomes" id="UP000286701"/>
    </source>
</evidence>
<gene>
    <name evidence="2" type="ORF">EPL05_18415</name>
</gene>
<sequence length="303" mass="34453">MSKIFTPQYNGYLVANAVGFAIIGISKYLSGPGSNGVLIYSEFIIVPFLIGIISAWFWRDDEISSMTLVSRCVANCFVAIVLSMVFLSEGIICLIIVSPLLWTFIVAGCFTGRAMFRRNNNTLNASVLAMLLVLFVVDSTSVHHYENMVADRIVINAPVSKVWKNVVAYKRNTSPDKYWLFRVGMPSPVESTTEGYYVGAKRKCVFSNGYVFDEKIVVYEENKNLTFDITDQPRDPEIMGHIDILRGQFLLQDNGDNTTTVIGNSWYRLYVFPVWYYDIWAKNVTRNVHLRVMEHIKQISEAQ</sequence>
<evidence type="ECO:0000313" key="2">
    <source>
        <dbReference type="EMBL" id="RWY49384.1"/>
    </source>
</evidence>
<reference evidence="2 3" key="1">
    <citation type="submission" date="2019-01" db="EMBL/GenBank/DDBJ databases">
        <title>Mucilaginibacter antarcticum sp. nov., isolated from antarctic soil.</title>
        <authorList>
            <person name="Yan Y.-Q."/>
            <person name="Du Z.-J."/>
        </authorList>
    </citation>
    <scope>NUCLEOTIDE SEQUENCE [LARGE SCALE GENOMIC DNA]</scope>
    <source>
        <strain evidence="2 3">F01003</strain>
    </source>
</reference>
<dbReference type="Proteomes" id="UP000286701">
    <property type="component" value="Unassembled WGS sequence"/>
</dbReference>
<protein>
    <recommendedName>
        <fullName evidence="4">SRPBCC family protein</fullName>
    </recommendedName>
</protein>
<keyword evidence="1" id="KW-0812">Transmembrane</keyword>
<evidence type="ECO:0008006" key="4">
    <source>
        <dbReference type="Google" id="ProtNLM"/>
    </source>
</evidence>
<evidence type="ECO:0000256" key="1">
    <source>
        <dbReference type="SAM" id="Phobius"/>
    </source>
</evidence>